<evidence type="ECO:0000256" key="2">
    <source>
        <dbReference type="ARBA" id="ARBA00011891"/>
    </source>
</evidence>
<keyword evidence="6" id="KW-1133">Transmembrane helix</keyword>
<dbReference type="Pfam" id="PF17048">
    <property type="entry name" value="Ceramidse_alk_C"/>
    <property type="match status" value="6"/>
</dbReference>
<evidence type="ECO:0000313" key="10">
    <source>
        <dbReference type="Proteomes" id="UP001642483"/>
    </source>
</evidence>
<accession>A0ABP0FK64</accession>
<evidence type="ECO:0000313" key="9">
    <source>
        <dbReference type="EMBL" id="CAK8678859.1"/>
    </source>
</evidence>
<feature type="region of interest" description="Disordered" evidence="5">
    <location>
        <begin position="258"/>
        <end position="278"/>
    </location>
</feature>
<dbReference type="Proteomes" id="UP001642483">
    <property type="component" value="Unassembled WGS sequence"/>
</dbReference>
<feature type="domain" description="Neutral/alkaline non-lysosomal ceramidase C-terminal" evidence="8">
    <location>
        <begin position="2151"/>
        <end position="2262"/>
    </location>
</feature>
<feature type="compositionally biased region" description="Basic and acidic residues" evidence="5">
    <location>
        <begin position="1033"/>
        <end position="1043"/>
    </location>
</feature>
<dbReference type="PANTHER" id="PTHR12670:SF1">
    <property type="entry name" value="NEUTRAL CERAMIDASE"/>
    <property type="match status" value="1"/>
</dbReference>
<feature type="domain" description="Neutral/alkaline non-lysosomal ceramidase N-terminal" evidence="7">
    <location>
        <begin position="1635"/>
        <end position="2149"/>
    </location>
</feature>
<dbReference type="Pfam" id="PF04734">
    <property type="entry name" value="Ceramidase_alk"/>
    <property type="match status" value="3"/>
</dbReference>
<dbReference type="InterPro" id="IPR006823">
    <property type="entry name" value="Ceramidase_alk"/>
</dbReference>
<evidence type="ECO:0000259" key="7">
    <source>
        <dbReference type="Pfam" id="PF04734"/>
    </source>
</evidence>
<feature type="domain" description="Neutral/alkaline non-lysosomal ceramidase C-terminal" evidence="8">
    <location>
        <begin position="788"/>
        <end position="857"/>
    </location>
</feature>
<comment type="caution">
    <text evidence="9">The sequence shown here is derived from an EMBL/GenBank/DDBJ whole genome shotgun (WGS) entry which is preliminary data.</text>
</comment>
<evidence type="ECO:0000256" key="5">
    <source>
        <dbReference type="SAM" id="MobiDB-lite"/>
    </source>
</evidence>
<evidence type="ECO:0000256" key="4">
    <source>
        <dbReference type="ARBA" id="ARBA00022801"/>
    </source>
</evidence>
<feature type="region of interest" description="Disordered" evidence="5">
    <location>
        <begin position="1"/>
        <end position="29"/>
    </location>
</feature>
<feature type="domain" description="Neutral/alkaline non-lysosomal ceramidase C-terminal" evidence="8">
    <location>
        <begin position="1385"/>
        <end position="1507"/>
    </location>
</feature>
<dbReference type="Gene3D" id="2.60.40.2300">
    <property type="entry name" value="Neutral/alkaline non-lysosomal ceramidase, C-terminal domain"/>
    <property type="match status" value="6"/>
</dbReference>
<dbReference type="InterPro" id="IPR031331">
    <property type="entry name" value="NEUT/ALK_ceramidase_C"/>
</dbReference>
<evidence type="ECO:0000259" key="8">
    <source>
        <dbReference type="Pfam" id="PF17048"/>
    </source>
</evidence>
<gene>
    <name evidence="9" type="ORF">CVLEPA_LOCUS9133</name>
</gene>
<feature type="region of interest" description="Disordered" evidence="5">
    <location>
        <begin position="1021"/>
        <end position="1043"/>
    </location>
</feature>
<feature type="region of interest" description="Disordered" evidence="5">
    <location>
        <begin position="1787"/>
        <end position="1809"/>
    </location>
</feature>
<feature type="region of interest" description="Disordered" evidence="5">
    <location>
        <begin position="71"/>
        <end position="96"/>
    </location>
</feature>
<keyword evidence="6" id="KW-0812">Transmembrane</keyword>
<feature type="compositionally biased region" description="Polar residues" evidence="5">
    <location>
        <begin position="1788"/>
        <end position="1797"/>
    </location>
</feature>
<dbReference type="EMBL" id="CAWYQH010000057">
    <property type="protein sequence ID" value="CAK8678859.1"/>
    <property type="molecule type" value="Genomic_DNA"/>
</dbReference>
<evidence type="ECO:0000256" key="1">
    <source>
        <dbReference type="ARBA" id="ARBA00009835"/>
    </source>
</evidence>
<sequence length="2395" mass="265588">MSSETSFGKEIAVKTKDDNQEKKVGLEGDGKSVSRKKVIGWKIFLLILTIAIIVTIGVTVGIYANHPGNEKEVVTEPNPTKISPTTTKTSPSTTGTPLNLTERYYVGVGRTDVTGPIVQVNMMGYAHPEQKATGLHTRLYSRAFVIADENMTSRVAFVSFDGGMTSQLIKLEVVKRLKEKYGSTFTEQNVVISGTHTHSGPAGFFQYLLFEVTSLGHVQQSTDAFIDGIYESIVQANSNLKEATIKLGSAEVDEGNINRSPTSYLRNPQEERDRYTKDTEQEQVLLRFDTTKGEPLGMIAWYPVHPTNMNFTNTLINSDNKGRASTLFERSMRKPDETVPGTEGFVAAFAQSNQGDVSPRTKGPICIDTGEQCDAETSTCSGKAQNCIGFGPGKDMFESTDIIAKRQLAAAQSAYVSANEVVRGPVSWIHQYVNMSDVTTTLDDGSTVSTCKPGLGYSFAAGCTDGSGAFDFTQGMTDGTRFWDLVRDFLIGFICTEQPPAEYYTCHEPKPVLLPTGYMDKPYQWHPEIVDLQLLRIGQLVIAAVPGEFSTMAGRRLREMIENESELLGMAENPKVVIAGLSNVYVHYITTPEEYAAQRYEAASTIHGPHTFQVYQNKFKNLIQALAKETQDEIEPGPKPESNPANSSRLAPVAAPDSIPPGVQFGDVIDDVNVTYKEGDVAKVKFYGANPRHNMKLGSTYLEVQQMVNGKWVTIATDADWSTKLIWEEKNASLPASNVTLFSALFDVIAELTGIRFDLDRAMELYEEKMLFNDETKTWSDKDKDKFWAEMRRKSVIYDETQHYQANTTSVESYVTIEWEVPVNQNPGQYRIVYHGDHMNEVGEITSFMGQSSSFNVEATQTEELQEEYYVGVARKDVTGPIVQVNMMGYAHPEQIATGLHTRLHSRAFVVADKTKTSRVAFVSFDAGMASQLVKLEVVKRLQEKYGEMFTERNVVISGTHTHSGPAGFFQYLLLEFTSSGHIKQSTDAFVNGIVESIEVANSNLQLSKIKLGSADVDEGNINRSPTSYLRNPQEERDRYSRDTDQEQIVLRFDTVEGEPLGMIAWYPVHPTNMNFTNTLINSDNKGRASTLFERSMRKPDETVPGTESFIAAFAQSNQGDVSPRTKGPKCIDTGDPCDAETSTCDDGRSQKCWALGPGKNMFDSTDIIARRQLTAAQAAYDNATDVIKGPIGWVHQYVNMSDVTVTLDDGTTVSTCAPGMGYSFAAGTTDGAGAFDFTQGMTRGTAFWNTIRDIIVGIVCTVPPPDAYYDCHGKKPVLLPTGYMDKPREWHPSILDIQMLKIGQLIIAAVPGEFSTMAGRRFKETIKKQAVEMGMPENTKVVIAGLSNVYVHYITTPEEYAAQRYEAASTIHGPHTFQVYQNKFKNLIRALAKGTQDEIEPGPKPESNPANSSRLAPVAAPDSIPPGVQFGDVIDDVNVTYKEGDVAKVKFYGANPRHNMKLGSTYLEVQQMVNGKWVTIATDADWSTKLIWEEKNASLPASNVTLFSALFDVIAELTGIRFDLDRAMELYEEKMLFNDETKTWSDKNKDKFWAEMRRKSVIYDETQHYQANTTSVESYVTIEWEVPVNQNPGQYRIVYHGDHMNEVGEITSFMGQSSSFNVEATQTEELQEEYYVGVARKDVTGPIVQVNMMGYAHPEQIATGLHTRLHSRAFVIADKTKTSRVAFVSFDAGMASQLVKLEVVKRLQEKYGEMFTERNVVISGTHTHSGPAGFFQYLLFEFTSLGHVKQSTDAFVDGIVESIEVANSNLQLSKIKLGSADVEEGNINRSPTSYLRNPQEERDRYSRDTEQEQIVLRFDTVEGEPLGMIAWYPVHPTNMNFTNTLINSDNKGRASTLFERSMRKPDETVPGTESFIAAFAQSNQGDVSPRTKGPKCTDTGDPCDAETSTCNDGRSQKCLALGPGNNMFDSTDIIARRQLTAAQAAYDNATDVIKGPIGWVHQYVNMSDVTVTLDDGTTVSTCLPGMGYSFAAGTTDGAGAFDFTQGMTRGTAFWNRIRDIIVGIVCTVPPPDAYYDCHGKKPVLLPTGYMDKPREWHPSILDIQMLKIGQLIIAAVPGEFSTMAGRRFKETIKKQAVEMGMPENTKVVIAGLSNVYVHYITTPEEYAAQRYEAASTIHGPHTFQVYQQKYKDLVKALATGVTDSVDPGPFPESNPANTSRFVEVAAPDSVPTGVKFGDVIDNVNVSYTKCDVVRAKFYGANPRHNMKLGSTYLEIQRLNNADWVTVYTDADWSTKFHWEEKVPQPPTNVTLFSTLFDVIADVTGVWFDFDRAMALHVDGKFLEGLESSDVMDSFISKSTDNNLLGKLRRMGLIYAEPKPAAANVTSVESYVTIEWEIPQNQTSGTYRMVYHGDHMSKDEMITPFTGMSMEFVVN</sequence>
<feature type="compositionally biased region" description="Low complexity" evidence="5">
    <location>
        <begin position="77"/>
        <end position="96"/>
    </location>
</feature>
<proteinExistence type="inferred from homology"/>
<feature type="domain" description="Neutral/alkaline non-lysosomal ceramidase C-terminal" evidence="8">
    <location>
        <begin position="619"/>
        <end position="741"/>
    </location>
</feature>
<keyword evidence="6" id="KW-0472">Membrane</keyword>
<protein>
    <recommendedName>
        <fullName evidence="3">Neutral ceramidase</fullName>
        <ecNumber evidence="2">3.5.1.23</ecNumber>
    </recommendedName>
</protein>
<feature type="compositionally biased region" description="Basic and acidic residues" evidence="5">
    <location>
        <begin position="1799"/>
        <end position="1809"/>
    </location>
</feature>
<dbReference type="EC" id="3.5.1.23" evidence="2"/>
<feature type="domain" description="Neutral/alkaline non-lysosomal ceramidase N-terminal" evidence="7">
    <location>
        <begin position="869"/>
        <end position="1383"/>
    </location>
</feature>
<name>A0ABP0FK64_CLALP</name>
<feature type="domain" description="Neutral/alkaline non-lysosomal ceramidase N-terminal" evidence="7">
    <location>
        <begin position="104"/>
        <end position="617"/>
    </location>
</feature>
<comment type="similarity">
    <text evidence="1">Belongs to the neutral ceramidase family.</text>
</comment>
<keyword evidence="10" id="KW-1185">Reference proteome</keyword>
<feature type="domain" description="Neutral/alkaline non-lysosomal ceramidase C-terminal" evidence="8">
    <location>
        <begin position="2346"/>
        <end position="2394"/>
    </location>
</feature>
<feature type="region of interest" description="Disordered" evidence="5">
    <location>
        <begin position="630"/>
        <end position="653"/>
    </location>
</feature>
<feature type="region of interest" description="Disordered" evidence="5">
    <location>
        <begin position="1396"/>
        <end position="1419"/>
    </location>
</feature>
<dbReference type="InterPro" id="IPR031329">
    <property type="entry name" value="NEUT/ALK_ceramidase_N"/>
</dbReference>
<dbReference type="InterPro" id="IPR038445">
    <property type="entry name" value="NCDase_C_sf"/>
</dbReference>
<feature type="compositionally biased region" description="Basic and acidic residues" evidence="5">
    <location>
        <begin position="11"/>
        <end position="29"/>
    </location>
</feature>
<feature type="domain" description="Neutral/alkaline non-lysosomal ceramidase C-terminal" evidence="8">
    <location>
        <begin position="1553"/>
        <end position="1623"/>
    </location>
</feature>
<keyword evidence="4" id="KW-0378">Hydrolase</keyword>
<dbReference type="PANTHER" id="PTHR12670">
    <property type="entry name" value="CERAMIDASE"/>
    <property type="match status" value="1"/>
</dbReference>
<feature type="transmembrane region" description="Helical" evidence="6">
    <location>
        <begin position="43"/>
        <end position="64"/>
    </location>
</feature>
<organism evidence="9 10">
    <name type="scientific">Clavelina lepadiformis</name>
    <name type="common">Light-bulb sea squirt</name>
    <name type="synonym">Ascidia lepadiformis</name>
    <dbReference type="NCBI Taxonomy" id="159417"/>
    <lineage>
        <taxon>Eukaryota</taxon>
        <taxon>Metazoa</taxon>
        <taxon>Chordata</taxon>
        <taxon>Tunicata</taxon>
        <taxon>Ascidiacea</taxon>
        <taxon>Aplousobranchia</taxon>
        <taxon>Clavelinidae</taxon>
        <taxon>Clavelina</taxon>
    </lineage>
</organism>
<evidence type="ECO:0000256" key="3">
    <source>
        <dbReference type="ARBA" id="ARBA00019235"/>
    </source>
</evidence>
<reference evidence="9 10" key="1">
    <citation type="submission" date="2024-02" db="EMBL/GenBank/DDBJ databases">
        <authorList>
            <person name="Daric V."/>
            <person name="Darras S."/>
        </authorList>
    </citation>
    <scope>NUCLEOTIDE SEQUENCE [LARGE SCALE GENOMIC DNA]</scope>
</reference>
<feature type="compositionally biased region" description="Basic and acidic residues" evidence="5">
    <location>
        <begin position="268"/>
        <end position="278"/>
    </location>
</feature>
<feature type="compositionally biased region" description="Polar residues" evidence="5">
    <location>
        <begin position="1022"/>
        <end position="1031"/>
    </location>
</feature>
<evidence type="ECO:0000256" key="6">
    <source>
        <dbReference type="SAM" id="Phobius"/>
    </source>
</evidence>